<feature type="domain" description="Uracil-DNA glycosylase-like" evidence="13">
    <location>
        <begin position="147"/>
        <end position="293"/>
    </location>
</feature>
<sequence>MNYTSLLLQIENQLLSLNKKGLKYINIGALPDFELKSVIDGLEEMISIENGISEGTRKTEDKPSEKSEKYEESPKENTGIGINPEPSDITDQNKVLNLKQQNITQTFAQIAKPQDSTKKINSLSELFEKYKACQKCALGKTRKNLVFGRGLSNPPVMFIGEGPGADEDTQGEPFVGRAGRLLTKMISAIGIERDDVYITNIVKCRPPDNRNPNPAEISCCLPIIKQQIEILNPKLIVTLGNIPTKTLIPDLPGITKARGKIKQYEKWTVLPTFHPSYLLRNRSAMPQAWEDFKKITEFTFNSTQG</sequence>
<keyword evidence="9" id="KW-0408">Iron</keyword>
<reference evidence="14" key="1">
    <citation type="submission" date="2018-05" db="EMBL/GenBank/DDBJ databases">
        <authorList>
            <person name="Lanie J.A."/>
            <person name="Ng W.-L."/>
            <person name="Kazmierczak K.M."/>
            <person name="Andrzejewski T.M."/>
            <person name="Davidsen T.M."/>
            <person name="Wayne K.J."/>
            <person name="Tettelin H."/>
            <person name="Glass J.I."/>
            <person name="Rusch D."/>
            <person name="Podicherti R."/>
            <person name="Tsui H.-C.T."/>
            <person name="Winkler M.E."/>
        </authorList>
    </citation>
    <scope>NUCLEOTIDE SEQUENCE</scope>
</reference>
<evidence type="ECO:0000256" key="4">
    <source>
        <dbReference type="ARBA" id="ARBA00019403"/>
    </source>
</evidence>
<dbReference type="SMART" id="SM00987">
    <property type="entry name" value="UreE_C"/>
    <property type="match status" value="1"/>
</dbReference>
<evidence type="ECO:0000256" key="5">
    <source>
        <dbReference type="ARBA" id="ARBA00022485"/>
    </source>
</evidence>
<comment type="catalytic activity">
    <reaction evidence="1">
        <text>Hydrolyzes single-stranded DNA or mismatched double-stranded DNA and polynucleotides, releasing free uracil.</text>
        <dbReference type="EC" id="3.2.2.27"/>
    </reaction>
</comment>
<evidence type="ECO:0000256" key="10">
    <source>
        <dbReference type="ARBA" id="ARBA00023014"/>
    </source>
</evidence>
<accession>A0A382A3Z3</accession>
<evidence type="ECO:0000256" key="1">
    <source>
        <dbReference type="ARBA" id="ARBA00001400"/>
    </source>
</evidence>
<dbReference type="AlphaFoldDB" id="A0A382A3Z3"/>
<keyword evidence="10" id="KW-0411">Iron-sulfur</keyword>
<dbReference type="InterPro" id="IPR005122">
    <property type="entry name" value="Uracil-DNA_glycosylase-like"/>
</dbReference>
<name>A0A382A3Z3_9ZZZZ</name>
<dbReference type="GO" id="GO:0006281">
    <property type="term" value="P:DNA repair"/>
    <property type="evidence" value="ECO:0007669"/>
    <property type="project" value="UniProtKB-KW"/>
</dbReference>
<dbReference type="GO" id="GO:0046872">
    <property type="term" value="F:metal ion binding"/>
    <property type="evidence" value="ECO:0007669"/>
    <property type="project" value="UniProtKB-KW"/>
</dbReference>
<evidence type="ECO:0000256" key="3">
    <source>
        <dbReference type="ARBA" id="ARBA00012030"/>
    </source>
</evidence>
<feature type="compositionally biased region" description="Basic and acidic residues" evidence="12">
    <location>
        <begin position="55"/>
        <end position="75"/>
    </location>
</feature>
<dbReference type="PANTHER" id="PTHR33693">
    <property type="entry name" value="TYPE-5 URACIL-DNA GLYCOSYLASE"/>
    <property type="match status" value="1"/>
</dbReference>
<dbReference type="PANTHER" id="PTHR33693:SF1">
    <property type="entry name" value="TYPE-4 URACIL-DNA GLYCOSYLASE"/>
    <property type="match status" value="1"/>
</dbReference>
<evidence type="ECO:0000313" key="14">
    <source>
        <dbReference type="EMBL" id="SVA96255.1"/>
    </source>
</evidence>
<dbReference type="EMBL" id="UINC01023823">
    <property type="protein sequence ID" value="SVA96255.1"/>
    <property type="molecule type" value="Genomic_DNA"/>
</dbReference>
<evidence type="ECO:0000256" key="2">
    <source>
        <dbReference type="ARBA" id="ARBA00006521"/>
    </source>
</evidence>
<dbReference type="InterPro" id="IPR051536">
    <property type="entry name" value="UDG_Type-4/5"/>
</dbReference>
<evidence type="ECO:0000256" key="8">
    <source>
        <dbReference type="ARBA" id="ARBA00022801"/>
    </source>
</evidence>
<evidence type="ECO:0000256" key="6">
    <source>
        <dbReference type="ARBA" id="ARBA00022723"/>
    </source>
</evidence>
<evidence type="ECO:0000256" key="11">
    <source>
        <dbReference type="ARBA" id="ARBA00023204"/>
    </source>
</evidence>
<evidence type="ECO:0000256" key="12">
    <source>
        <dbReference type="SAM" id="MobiDB-lite"/>
    </source>
</evidence>
<keyword evidence="5" id="KW-0004">4Fe-4S</keyword>
<dbReference type="EC" id="3.2.2.27" evidence="3"/>
<dbReference type="GO" id="GO:0004844">
    <property type="term" value="F:uracil DNA N-glycosylase activity"/>
    <property type="evidence" value="ECO:0007669"/>
    <property type="project" value="UniProtKB-EC"/>
</dbReference>
<keyword evidence="6" id="KW-0479">Metal-binding</keyword>
<dbReference type="GO" id="GO:0051539">
    <property type="term" value="F:4 iron, 4 sulfur cluster binding"/>
    <property type="evidence" value="ECO:0007669"/>
    <property type="project" value="UniProtKB-KW"/>
</dbReference>
<proteinExistence type="inferred from homology"/>
<dbReference type="Gene3D" id="3.40.470.10">
    <property type="entry name" value="Uracil-DNA glycosylase-like domain"/>
    <property type="match status" value="1"/>
</dbReference>
<dbReference type="InterPro" id="IPR005273">
    <property type="entry name" value="Ura-DNA_glyco_family4"/>
</dbReference>
<dbReference type="InterPro" id="IPR036895">
    <property type="entry name" value="Uracil-DNA_glycosylase-like_sf"/>
</dbReference>
<dbReference type="NCBIfam" id="TIGR00758">
    <property type="entry name" value="UDG_fam4"/>
    <property type="match status" value="1"/>
</dbReference>
<comment type="similarity">
    <text evidence="2">Belongs to the uracil-DNA glycosylase (UDG) superfamily. Type 4 (UDGa) family.</text>
</comment>
<keyword evidence="8" id="KW-0378">Hydrolase</keyword>
<evidence type="ECO:0000259" key="13">
    <source>
        <dbReference type="SMART" id="SM00986"/>
    </source>
</evidence>
<dbReference type="Pfam" id="PF03167">
    <property type="entry name" value="UDG"/>
    <property type="match status" value="1"/>
</dbReference>
<dbReference type="SMART" id="SM00986">
    <property type="entry name" value="UDG"/>
    <property type="match status" value="1"/>
</dbReference>
<protein>
    <recommendedName>
        <fullName evidence="4">Type-4 uracil-DNA glycosylase</fullName>
        <ecNumber evidence="3">3.2.2.27</ecNumber>
    </recommendedName>
</protein>
<feature type="region of interest" description="Disordered" evidence="12">
    <location>
        <begin position="53"/>
        <end position="90"/>
    </location>
</feature>
<organism evidence="14">
    <name type="scientific">marine metagenome</name>
    <dbReference type="NCBI Taxonomy" id="408172"/>
    <lineage>
        <taxon>unclassified sequences</taxon>
        <taxon>metagenomes</taxon>
        <taxon>ecological metagenomes</taxon>
    </lineage>
</organism>
<keyword evidence="7" id="KW-0227">DNA damage</keyword>
<gene>
    <name evidence="14" type="ORF">METZ01_LOCUS149109</name>
</gene>
<evidence type="ECO:0000256" key="9">
    <source>
        <dbReference type="ARBA" id="ARBA00023004"/>
    </source>
</evidence>
<evidence type="ECO:0000256" key="7">
    <source>
        <dbReference type="ARBA" id="ARBA00022763"/>
    </source>
</evidence>
<dbReference type="CDD" id="cd10030">
    <property type="entry name" value="UDG-F4_TTUDGA_SPO1dp_like"/>
    <property type="match status" value="1"/>
</dbReference>
<dbReference type="SUPFAM" id="SSF52141">
    <property type="entry name" value="Uracil-DNA glycosylase-like"/>
    <property type="match status" value="1"/>
</dbReference>
<keyword evidence="11" id="KW-0234">DNA repair</keyword>